<dbReference type="RefSeq" id="WP_123744655.1">
    <property type="nucleotide sequence ID" value="NZ_RJKM01000001.1"/>
</dbReference>
<dbReference type="Pfam" id="PF12728">
    <property type="entry name" value="HTH_17"/>
    <property type="match status" value="1"/>
</dbReference>
<keyword evidence="3" id="KW-1185">Reference proteome</keyword>
<dbReference type="EMBL" id="RJKM01000001">
    <property type="protein sequence ID" value="ROP39113.1"/>
    <property type="molecule type" value="Genomic_DNA"/>
</dbReference>
<gene>
    <name evidence="2" type="ORF">EDD40_4487</name>
</gene>
<protein>
    <submittedName>
        <fullName evidence="2">Excisionase family DNA binding protein</fullName>
    </submittedName>
</protein>
<dbReference type="GO" id="GO:0003677">
    <property type="term" value="F:DNA binding"/>
    <property type="evidence" value="ECO:0007669"/>
    <property type="project" value="InterPro"/>
</dbReference>
<comment type="caution">
    <text evidence="2">The sequence shown here is derived from an EMBL/GenBank/DDBJ whole genome shotgun (WGS) entry which is preliminary data.</text>
</comment>
<sequence>MTGNVTPLNNADDLLLSIKDAAKRLNIGRTLMYELVNSGQIESVHIGKLHRVPVAALIRYVERLTAQHTNNPEAA</sequence>
<accession>A0A3N1H9C8</accession>
<proteinExistence type="predicted"/>
<dbReference type="AlphaFoldDB" id="A0A3N1H9C8"/>
<name>A0A3N1H9C8_9PSEU</name>
<organism evidence="2 3">
    <name type="scientific">Saccharothrix texasensis</name>
    <dbReference type="NCBI Taxonomy" id="103734"/>
    <lineage>
        <taxon>Bacteria</taxon>
        <taxon>Bacillati</taxon>
        <taxon>Actinomycetota</taxon>
        <taxon>Actinomycetes</taxon>
        <taxon>Pseudonocardiales</taxon>
        <taxon>Pseudonocardiaceae</taxon>
        <taxon>Saccharothrix</taxon>
    </lineage>
</organism>
<feature type="domain" description="Helix-turn-helix" evidence="1">
    <location>
        <begin position="15"/>
        <end position="63"/>
    </location>
</feature>
<evidence type="ECO:0000313" key="3">
    <source>
        <dbReference type="Proteomes" id="UP000268727"/>
    </source>
</evidence>
<dbReference type="NCBIfam" id="TIGR01764">
    <property type="entry name" value="excise"/>
    <property type="match status" value="1"/>
</dbReference>
<dbReference type="OrthoDB" id="3789542at2"/>
<reference evidence="2 3" key="1">
    <citation type="submission" date="2018-11" db="EMBL/GenBank/DDBJ databases">
        <title>Sequencing the genomes of 1000 actinobacteria strains.</title>
        <authorList>
            <person name="Klenk H.-P."/>
        </authorList>
    </citation>
    <scope>NUCLEOTIDE SEQUENCE [LARGE SCALE GENOMIC DNA]</scope>
    <source>
        <strain evidence="2 3">DSM 44231</strain>
    </source>
</reference>
<dbReference type="Proteomes" id="UP000268727">
    <property type="component" value="Unassembled WGS sequence"/>
</dbReference>
<dbReference type="InterPro" id="IPR041657">
    <property type="entry name" value="HTH_17"/>
</dbReference>
<evidence type="ECO:0000313" key="2">
    <source>
        <dbReference type="EMBL" id="ROP39113.1"/>
    </source>
</evidence>
<dbReference type="InterPro" id="IPR010093">
    <property type="entry name" value="SinI_DNA-bd"/>
</dbReference>
<evidence type="ECO:0000259" key="1">
    <source>
        <dbReference type="Pfam" id="PF12728"/>
    </source>
</evidence>